<accession>A0A1I0D7Q1</accession>
<evidence type="ECO:0000256" key="4">
    <source>
        <dbReference type="ARBA" id="ARBA00022777"/>
    </source>
</evidence>
<dbReference type="GO" id="GO:0000155">
    <property type="term" value="F:phosphorelay sensor kinase activity"/>
    <property type="evidence" value="ECO:0007669"/>
    <property type="project" value="InterPro"/>
</dbReference>
<keyword evidence="9" id="KW-1185">Reference proteome</keyword>
<keyword evidence="4 8" id="KW-0418">Kinase</keyword>
<organism evidence="8 9">
    <name type="scientific">Natronincola peptidivorans</name>
    <dbReference type="NCBI Taxonomy" id="426128"/>
    <lineage>
        <taxon>Bacteria</taxon>
        <taxon>Bacillati</taxon>
        <taxon>Bacillota</taxon>
        <taxon>Clostridia</taxon>
        <taxon>Peptostreptococcales</taxon>
        <taxon>Natronincolaceae</taxon>
        <taxon>Natronincola</taxon>
    </lineage>
</organism>
<dbReference type="RefSeq" id="WP_090442776.1">
    <property type="nucleotide sequence ID" value="NZ_FOHU01000007.1"/>
</dbReference>
<dbReference type="InterPro" id="IPR010559">
    <property type="entry name" value="Sig_transdc_His_kin_internal"/>
</dbReference>
<feature type="coiled-coil region" evidence="5">
    <location>
        <begin position="258"/>
        <end position="291"/>
    </location>
</feature>
<dbReference type="GO" id="GO:0016020">
    <property type="term" value="C:membrane"/>
    <property type="evidence" value="ECO:0007669"/>
    <property type="project" value="UniProtKB-SubCell"/>
</dbReference>
<dbReference type="OrthoDB" id="9809348at2"/>
<dbReference type="STRING" id="426128.SAMN05660297_01881"/>
<dbReference type="Pfam" id="PF00672">
    <property type="entry name" value="HAMP"/>
    <property type="match status" value="1"/>
</dbReference>
<evidence type="ECO:0000259" key="7">
    <source>
        <dbReference type="PROSITE" id="PS50885"/>
    </source>
</evidence>
<feature type="domain" description="HAMP" evidence="7">
    <location>
        <begin position="206"/>
        <end position="259"/>
    </location>
</feature>
<dbReference type="SUPFAM" id="SSF158472">
    <property type="entry name" value="HAMP domain-like"/>
    <property type="match status" value="1"/>
</dbReference>
<keyword evidence="5" id="KW-0175">Coiled coil</keyword>
<dbReference type="PANTHER" id="PTHR34220">
    <property type="entry name" value="SENSOR HISTIDINE KINASE YPDA"/>
    <property type="match status" value="1"/>
</dbReference>
<dbReference type="AlphaFoldDB" id="A0A1I0D7Q1"/>
<dbReference type="PROSITE" id="PS50885">
    <property type="entry name" value="HAMP"/>
    <property type="match status" value="1"/>
</dbReference>
<dbReference type="Gene3D" id="3.30.565.10">
    <property type="entry name" value="Histidine kinase-like ATPase, C-terminal domain"/>
    <property type="match status" value="1"/>
</dbReference>
<reference evidence="8 9" key="1">
    <citation type="submission" date="2016-10" db="EMBL/GenBank/DDBJ databases">
        <authorList>
            <person name="de Groot N.N."/>
        </authorList>
    </citation>
    <scope>NUCLEOTIDE SEQUENCE [LARGE SCALE GENOMIC DNA]</scope>
    <source>
        <strain evidence="8 9">DSM 18979</strain>
    </source>
</reference>
<name>A0A1I0D7Q1_9FIRM</name>
<sequence>MDKGIFRFTGIRKKLIIYFLITTLILGITSVFSYYNARIVLTGLKTIITDYIYLNDLNNDVQLLMTEVEQYLTTKSSDALLNYYTIYNSLEEKIEDINRDPSYDTDDLKLKNIRNMVDNLLIETDYAVRAKRGRISSEYIAHFTRSIEISDHIKFYINNLLDNKLQHGSDKYDNITKNMTFISYMNAILILFSIMLNIFLAILFTYRLTKPIIELADSAEEISEGNFDIQPISIKTNDEIHVLAGAFNKMVVSIKIYIDEIKKQAEVETRLKQQEMENFRMKSLLKDAELKSLQSQINPHFLFNTLNAATQLAMMEGADQSSEFIERIAGLFRYNLRKMDEPVTLAEEINYVKDYMYILKIRFGDKIEFFTDIDNNLLEVKVPCTIIQPIVENAFIHGLENLERKGRIYLNLKADQDKILVEVIDNGIGMEKEKVFALILTEDEKRTANKHATGIGMHNVIDRLRLFYNIDDIREIIEIDSRVGNGTKVVLKIPYEGKVLENGETVNC</sequence>
<dbReference type="PANTHER" id="PTHR34220:SF7">
    <property type="entry name" value="SENSOR HISTIDINE KINASE YPDA"/>
    <property type="match status" value="1"/>
</dbReference>
<comment type="subcellular location">
    <subcellularLocation>
        <location evidence="1">Membrane</location>
    </subcellularLocation>
</comment>
<protein>
    <submittedName>
        <fullName evidence="8">Histidine kinase-, DNA gyrase B-, and HSP90-like ATPase</fullName>
    </submittedName>
</protein>
<proteinExistence type="predicted"/>
<feature type="transmembrane region" description="Helical" evidence="6">
    <location>
        <begin position="181"/>
        <end position="206"/>
    </location>
</feature>
<evidence type="ECO:0000256" key="6">
    <source>
        <dbReference type="SAM" id="Phobius"/>
    </source>
</evidence>
<dbReference type="Proteomes" id="UP000199568">
    <property type="component" value="Unassembled WGS sequence"/>
</dbReference>
<evidence type="ECO:0000256" key="2">
    <source>
        <dbReference type="ARBA" id="ARBA00022553"/>
    </source>
</evidence>
<evidence type="ECO:0000313" key="9">
    <source>
        <dbReference type="Proteomes" id="UP000199568"/>
    </source>
</evidence>
<dbReference type="InterPro" id="IPR003594">
    <property type="entry name" value="HATPase_dom"/>
</dbReference>
<dbReference type="Gene3D" id="6.10.340.10">
    <property type="match status" value="1"/>
</dbReference>
<keyword evidence="6" id="KW-0812">Transmembrane</keyword>
<dbReference type="InterPro" id="IPR050640">
    <property type="entry name" value="Bact_2-comp_sensor_kinase"/>
</dbReference>
<keyword evidence="6" id="KW-0472">Membrane</keyword>
<dbReference type="CDD" id="cd06225">
    <property type="entry name" value="HAMP"/>
    <property type="match status" value="1"/>
</dbReference>
<dbReference type="Pfam" id="PF06580">
    <property type="entry name" value="His_kinase"/>
    <property type="match status" value="1"/>
</dbReference>
<evidence type="ECO:0000256" key="5">
    <source>
        <dbReference type="SAM" id="Coils"/>
    </source>
</evidence>
<feature type="transmembrane region" description="Helical" evidence="6">
    <location>
        <begin position="15"/>
        <end position="35"/>
    </location>
</feature>
<dbReference type="InterPro" id="IPR003660">
    <property type="entry name" value="HAMP_dom"/>
</dbReference>
<keyword evidence="3" id="KW-0808">Transferase</keyword>
<dbReference type="InterPro" id="IPR036890">
    <property type="entry name" value="HATPase_C_sf"/>
</dbReference>
<dbReference type="Pfam" id="PF02518">
    <property type="entry name" value="HATPase_c"/>
    <property type="match status" value="1"/>
</dbReference>
<keyword evidence="6" id="KW-1133">Transmembrane helix</keyword>
<evidence type="ECO:0000313" key="8">
    <source>
        <dbReference type="EMBL" id="SET27659.1"/>
    </source>
</evidence>
<evidence type="ECO:0000256" key="1">
    <source>
        <dbReference type="ARBA" id="ARBA00004370"/>
    </source>
</evidence>
<keyword evidence="2" id="KW-0597">Phosphoprotein</keyword>
<gene>
    <name evidence="8" type="ORF">SAMN05660297_01881</name>
</gene>
<dbReference type="SUPFAM" id="SSF55874">
    <property type="entry name" value="ATPase domain of HSP90 chaperone/DNA topoisomerase II/histidine kinase"/>
    <property type="match status" value="1"/>
</dbReference>
<evidence type="ECO:0000256" key="3">
    <source>
        <dbReference type="ARBA" id="ARBA00022679"/>
    </source>
</evidence>
<dbReference type="SMART" id="SM00304">
    <property type="entry name" value="HAMP"/>
    <property type="match status" value="1"/>
</dbReference>
<dbReference type="EMBL" id="FOHU01000007">
    <property type="protein sequence ID" value="SET27659.1"/>
    <property type="molecule type" value="Genomic_DNA"/>
</dbReference>